<dbReference type="Gramene" id="NC7G0289370.1">
    <property type="protein sequence ID" value="NC7G0289370.1:cds"/>
    <property type="gene ID" value="NC7G0289370"/>
</dbReference>
<gene>
    <name evidence="1" type="ORF">NYM_LOCUS23861</name>
</gene>
<dbReference type="AlphaFoldDB" id="A0A5K1FC84"/>
<organism evidence="1">
    <name type="scientific">Nymphaea colorata</name>
    <name type="common">pocket water lily</name>
    <dbReference type="NCBI Taxonomy" id="210225"/>
    <lineage>
        <taxon>Eukaryota</taxon>
        <taxon>Viridiplantae</taxon>
        <taxon>Streptophyta</taxon>
        <taxon>Embryophyta</taxon>
        <taxon>Tracheophyta</taxon>
        <taxon>Spermatophyta</taxon>
        <taxon>Magnoliopsida</taxon>
        <taxon>Nymphaeales</taxon>
        <taxon>Nymphaeaceae</taxon>
        <taxon>Nymphaea</taxon>
    </lineage>
</organism>
<dbReference type="PANTHER" id="PTHR34570">
    <property type="entry name" value="OS03G0593100 PROTEIN"/>
    <property type="match status" value="1"/>
</dbReference>
<dbReference type="EMBL" id="LR721785">
    <property type="protein sequence ID" value="VVW60284.1"/>
    <property type="molecule type" value="Genomic_DNA"/>
</dbReference>
<proteinExistence type="predicted"/>
<accession>A0A5K1FC84</accession>
<protein>
    <submittedName>
        <fullName evidence="1">Uncharacterized protein</fullName>
    </submittedName>
</protein>
<dbReference type="PANTHER" id="PTHR34570:SF12">
    <property type="entry name" value="EXPRESSED PROTEIN"/>
    <property type="match status" value="1"/>
</dbReference>
<reference evidence="1" key="1">
    <citation type="submission" date="2019-09" db="EMBL/GenBank/DDBJ databases">
        <authorList>
            <person name="Zhang L."/>
        </authorList>
    </citation>
    <scope>NUCLEOTIDE SEQUENCE</scope>
</reference>
<sequence>MGRHANDSAVLHSTIALLQERFRQLQRVKEMREEKELMRLVAETESRATPPPYCSTSAAAAAAAFCHPDAAALLNYRAAASPPPDQCGAQSKHLGFLQPAGTSGGLNRVHRAGEELRFLSCTPHGEDDSSEVDTSLHL</sequence>
<evidence type="ECO:0000313" key="1">
    <source>
        <dbReference type="EMBL" id="VVW60284.1"/>
    </source>
</evidence>
<name>A0A5K1FC84_9MAGN</name>